<dbReference type="AlphaFoldDB" id="A0A5R9KYG0"/>
<evidence type="ECO:0008006" key="3">
    <source>
        <dbReference type="Google" id="ProtNLM"/>
    </source>
</evidence>
<proteinExistence type="predicted"/>
<keyword evidence="2" id="KW-1185">Reference proteome</keyword>
<reference evidence="1 2" key="1">
    <citation type="submission" date="2019-05" db="EMBL/GenBank/DDBJ databases">
        <authorList>
            <person name="Qu J.-H."/>
        </authorList>
    </citation>
    <scope>NUCLEOTIDE SEQUENCE [LARGE SCALE GENOMIC DNA]</scope>
    <source>
        <strain evidence="1 2">T17</strain>
    </source>
</reference>
<protein>
    <recommendedName>
        <fullName evidence="3">DUF3575 domain-containing protein</fullName>
    </recommendedName>
</protein>
<dbReference type="Proteomes" id="UP000306402">
    <property type="component" value="Unassembled WGS sequence"/>
</dbReference>
<name>A0A5R9KYG0_9BACT</name>
<gene>
    <name evidence="1" type="ORF">FEN17_18125</name>
</gene>
<sequence>MFQIYNPSRPIGHIQALSKKVFSILILAVLLLPAAPCRAGQSDSTARASMHGVLSLDSRSTIIEGKHITINGILGGIAFGKGQHKLTLGYYWLSYGAKQRLIDLHRSHAHRINLEYYTRTDVGFASLGYWFPLYRNPRWTVYIPVEMGLGSESAHYRRISDDAQLGSGHFYFVPYQLGAYGEFKATPWVGFGLQIGYRNAARQTVFREHFKGPYYSYGLTFYPDRIYSDLKKYWAKRHTAR</sequence>
<dbReference type="OrthoDB" id="1369748at2"/>
<dbReference type="EMBL" id="VCEJ01000004">
    <property type="protein sequence ID" value="TLV01352.1"/>
    <property type="molecule type" value="Genomic_DNA"/>
</dbReference>
<organism evidence="1 2">
    <name type="scientific">Dyadobacter luticola</name>
    <dbReference type="NCBI Taxonomy" id="1979387"/>
    <lineage>
        <taxon>Bacteria</taxon>
        <taxon>Pseudomonadati</taxon>
        <taxon>Bacteroidota</taxon>
        <taxon>Cytophagia</taxon>
        <taxon>Cytophagales</taxon>
        <taxon>Spirosomataceae</taxon>
        <taxon>Dyadobacter</taxon>
    </lineage>
</organism>
<evidence type="ECO:0000313" key="1">
    <source>
        <dbReference type="EMBL" id="TLV01352.1"/>
    </source>
</evidence>
<accession>A0A5R9KYG0</accession>
<evidence type="ECO:0000313" key="2">
    <source>
        <dbReference type="Proteomes" id="UP000306402"/>
    </source>
</evidence>
<comment type="caution">
    <text evidence="1">The sequence shown here is derived from an EMBL/GenBank/DDBJ whole genome shotgun (WGS) entry which is preliminary data.</text>
</comment>
<dbReference type="RefSeq" id="WP_138366723.1">
    <property type="nucleotide sequence ID" value="NZ_VCEJ01000004.1"/>
</dbReference>